<proteinExistence type="predicted"/>
<keyword evidence="2" id="KW-1185">Reference proteome</keyword>
<dbReference type="EMBL" id="CP081869">
    <property type="protein sequence ID" value="QZO00026.1"/>
    <property type="molecule type" value="Genomic_DNA"/>
</dbReference>
<dbReference type="RefSeq" id="WP_261403167.1">
    <property type="nucleotide sequence ID" value="NZ_CP081869.1"/>
</dbReference>
<evidence type="ECO:0000313" key="2">
    <source>
        <dbReference type="Proteomes" id="UP000825701"/>
    </source>
</evidence>
<dbReference type="KEGG" id="cmet:K6K41_26150"/>
<evidence type="ECO:0000313" key="1">
    <source>
        <dbReference type="EMBL" id="QZO00026.1"/>
    </source>
</evidence>
<sequence length="65" mass="6743">MAEAALNIHADELEAATDEAIAAFDGDVRAAVTALLAANAELEAQVTRLSSRVSTGYARGRTIGR</sequence>
<dbReference type="Proteomes" id="UP000825701">
    <property type="component" value="Chromosome"/>
</dbReference>
<protein>
    <submittedName>
        <fullName evidence="1">Uncharacterized protein</fullName>
    </submittedName>
</protein>
<gene>
    <name evidence="1" type="ORF">K6K41_26150</name>
</gene>
<name>A0A9E6R887_9HYPH</name>
<reference evidence="1" key="1">
    <citation type="submission" date="2021-08" db="EMBL/GenBank/DDBJ databases">
        <authorList>
            <person name="Zhang H."/>
            <person name="Xu M."/>
            <person name="Yu Z."/>
            <person name="Yang L."/>
            <person name="Cai Y."/>
        </authorList>
    </citation>
    <scope>NUCLEOTIDE SEQUENCE</scope>
    <source>
        <strain evidence="1">CHL1</strain>
    </source>
</reference>
<accession>A0A9E6R887</accession>
<dbReference type="AlphaFoldDB" id="A0A9E6R887"/>
<organism evidence="1 2">
    <name type="scientific">Chenggangzhangella methanolivorans</name>
    <dbReference type="NCBI Taxonomy" id="1437009"/>
    <lineage>
        <taxon>Bacteria</taxon>
        <taxon>Pseudomonadati</taxon>
        <taxon>Pseudomonadota</taxon>
        <taxon>Alphaproteobacteria</taxon>
        <taxon>Hyphomicrobiales</taxon>
        <taxon>Methylopilaceae</taxon>
        <taxon>Chenggangzhangella</taxon>
    </lineage>
</organism>